<dbReference type="AlphaFoldDB" id="A0A2B7YPG4"/>
<protein>
    <submittedName>
        <fullName evidence="1">Uncharacterized protein</fullName>
    </submittedName>
</protein>
<dbReference type="Proteomes" id="UP000224634">
    <property type="component" value="Unassembled WGS sequence"/>
</dbReference>
<keyword evidence="2" id="KW-1185">Reference proteome</keyword>
<evidence type="ECO:0000313" key="1">
    <source>
        <dbReference type="EMBL" id="PGH23080.1"/>
    </source>
</evidence>
<organism evidence="1 2">
    <name type="scientific">Polytolypa hystricis (strain UAMH7299)</name>
    <dbReference type="NCBI Taxonomy" id="1447883"/>
    <lineage>
        <taxon>Eukaryota</taxon>
        <taxon>Fungi</taxon>
        <taxon>Dikarya</taxon>
        <taxon>Ascomycota</taxon>
        <taxon>Pezizomycotina</taxon>
        <taxon>Eurotiomycetes</taxon>
        <taxon>Eurotiomycetidae</taxon>
        <taxon>Onygenales</taxon>
        <taxon>Onygenales incertae sedis</taxon>
        <taxon>Polytolypa</taxon>
    </lineage>
</organism>
<sequence>MSEHSPILDFDLPEVPHAPYLENEFLTFVALALRKFDALDRHRAWVYGFTFQGIYTHRYTISQIQNIAINNKRTRLNAENIQQFMIHSCRAVIRAFGLAKSTGMFEDRSKTRYDVINSLLDLEYVEVETREVIA</sequence>
<proteinExistence type="predicted"/>
<dbReference type="EMBL" id="PDNA01000029">
    <property type="protein sequence ID" value="PGH23080.1"/>
    <property type="molecule type" value="Genomic_DNA"/>
</dbReference>
<comment type="caution">
    <text evidence="1">The sequence shown here is derived from an EMBL/GenBank/DDBJ whole genome shotgun (WGS) entry which is preliminary data.</text>
</comment>
<accession>A0A2B7YPG4</accession>
<name>A0A2B7YPG4_POLH7</name>
<reference evidence="1 2" key="1">
    <citation type="submission" date="2017-10" db="EMBL/GenBank/DDBJ databases">
        <title>Comparative genomics in systemic dimorphic fungi from Ajellomycetaceae.</title>
        <authorList>
            <person name="Munoz J.F."/>
            <person name="Mcewen J.G."/>
            <person name="Clay O.K."/>
            <person name="Cuomo C.A."/>
        </authorList>
    </citation>
    <scope>NUCLEOTIDE SEQUENCE [LARGE SCALE GENOMIC DNA]</scope>
    <source>
        <strain evidence="1 2">UAMH7299</strain>
    </source>
</reference>
<evidence type="ECO:0000313" key="2">
    <source>
        <dbReference type="Proteomes" id="UP000224634"/>
    </source>
</evidence>
<gene>
    <name evidence="1" type="ORF">AJ80_02854</name>
</gene>